<evidence type="ECO:0000256" key="15">
    <source>
        <dbReference type="PROSITE-ProRule" id="PRU01330"/>
    </source>
</evidence>
<dbReference type="GO" id="GO:0016020">
    <property type="term" value="C:membrane"/>
    <property type="evidence" value="ECO:0007669"/>
    <property type="project" value="TreeGrafter"/>
</dbReference>
<dbReference type="PROSITE" id="PS00181">
    <property type="entry name" value="GLNA_ATP"/>
    <property type="match status" value="1"/>
</dbReference>
<dbReference type="GO" id="GO:0005737">
    <property type="term" value="C:cytoplasm"/>
    <property type="evidence" value="ECO:0007669"/>
    <property type="project" value="UniProtKB-SubCell"/>
</dbReference>
<proteinExistence type="inferred from homology"/>
<keyword evidence="8 13" id="KW-0547">Nucleotide-binding</keyword>
<dbReference type="InterPro" id="IPR008146">
    <property type="entry name" value="Gln_synth_cat_dom"/>
</dbReference>
<keyword evidence="6 18" id="KW-0436">Ligase</keyword>
<dbReference type="InterPro" id="IPR027303">
    <property type="entry name" value="Gln_synth_gly_rich_site"/>
</dbReference>
<reference evidence="21" key="1">
    <citation type="journal article" date="2021" name="mSystems">
        <title>Bacteria and Archaea Synergistically Convert Glycine Betaine to Biogenic Methane in the Formosa Cold Seep of the South China Sea.</title>
        <authorList>
            <person name="Li L."/>
            <person name="Zhang W."/>
            <person name="Zhang S."/>
            <person name="Song L."/>
            <person name="Sun Q."/>
            <person name="Zhang H."/>
            <person name="Xiang H."/>
            <person name="Dong X."/>
        </authorList>
    </citation>
    <scope>NUCLEOTIDE SEQUENCE</scope>
    <source>
        <strain evidence="21">LLY</strain>
    </source>
</reference>
<dbReference type="Pfam" id="PF00120">
    <property type="entry name" value="Gln-synt_C"/>
    <property type="match status" value="1"/>
</dbReference>
<evidence type="ECO:0000256" key="11">
    <source>
        <dbReference type="ARBA" id="ARBA00049436"/>
    </source>
</evidence>
<gene>
    <name evidence="21" type="primary">glnA</name>
    <name evidence="21" type="ORF">KDK67_00570</name>
</gene>
<feature type="binding site" evidence="12">
    <location>
        <position position="314"/>
    </location>
    <ligand>
        <name>L-glutamate</name>
        <dbReference type="ChEBI" id="CHEBI:29985"/>
    </ligand>
</feature>
<evidence type="ECO:0000256" key="3">
    <source>
        <dbReference type="ARBA" id="ARBA00012937"/>
    </source>
</evidence>
<protein>
    <recommendedName>
        <fullName evidence="4 18">Glutamine synthetase</fullName>
        <ecNumber evidence="3 18">6.3.1.2</ecNumber>
    </recommendedName>
</protein>
<dbReference type="InterPro" id="IPR004809">
    <property type="entry name" value="Gln_synth_I"/>
</dbReference>
<dbReference type="InterPro" id="IPR036651">
    <property type="entry name" value="Gln_synt_N_sf"/>
</dbReference>
<feature type="binding site" evidence="12">
    <location>
        <position position="296"/>
    </location>
    <ligand>
        <name>L-glutamate</name>
        <dbReference type="ChEBI" id="CHEBI:29985"/>
    </ligand>
</feature>
<dbReference type="PANTHER" id="PTHR43407">
    <property type="entry name" value="GLUTAMINE SYNTHETASE"/>
    <property type="match status" value="1"/>
</dbReference>
<feature type="domain" description="GS beta-grasp" evidence="19">
    <location>
        <begin position="16"/>
        <end position="101"/>
    </location>
</feature>
<feature type="binding site" evidence="14">
    <location>
        <position position="187"/>
    </location>
    <ligand>
        <name>Mg(2+)</name>
        <dbReference type="ChEBI" id="CHEBI:18420"/>
        <label>1</label>
    </ligand>
</feature>
<dbReference type="InterPro" id="IPR027302">
    <property type="entry name" value="Gln_synth_N_conserv_site"/>
</dbReference>
<dbReference type="Gene3D" id="3.30.590.10">
    <property type="entry name" value="Glutamine synthetase/guanido kinase, catalytic domain"/>
    <property type="match status" value="1"/>
</dbReference>
<sequence length="442" mass="49111">MNINTKEDVLKAIESNNVKFIRLQFTDIQGVVKDVEIPVTQIEKALSVGISFDGSSIEGFVRINESDMVLKPDASSFAVLPWNQKKGVVARMICDIHLPDGTPFVGDPRYALKKVIKEAEEMGFSLNVGPELEFFLFEKQDGKATTIPHDFGRYFEFAPADLAEDIRRDIVLTLMDLGFDIEASHHEVAFGQHEIDFKYGDALTTADNVTTFKYVTRTIAKLNGLHATFMPKPIFGENGSGMHVNLSLSKNGENIFYDADGDMQISDEARYFIGGLLKHVKAITAISNPLVNSYKRLVPGYEAPVYIAWSGANRSSLIRIPAARGKGTRVELRSPDPSCNPYITFAAVLAAGLDGIRNKIDPGDNREENIFELSDKGLKDFGIETLPSTLNDSAKYLAEDELLIEALGTHVINSVLSLAKAEWDSYRIQVHPWEIERYLNTV</sequence>
<evidence type="ECO:0000256" key="14">
    <source>
        <dbReference type="PIRSR" id="PIRSR604809-3"/>
    </source>
</evidence>
<evidence type="ECO:0000313" key="22">
    <source>
        <dbReference type="Proteomes" id="UP001056766"/>
    </source>
</evidence>
<keyword evidence="5 17" id="KW-0963">Cytoplasm</keyword>
<dbReference type="PANTHER" id="PTHR43407:SF1">
    <property type="entry name" value="LENGSIN"/>
    <property type="match status" value="1"/>
</dbReference>
<dbReference type="FunFam" id="3.30.590.10:FF:000003">
    <property type="entry name" value="Glutamine synthetase 2"/>
    <property type="match status" value="1"/>
</dbReference>
<dbReference type="InterPro" id="IPR014746">
    <property type="entry name" value="Gln_synth/guanido_kin_cat_dom"/>
</dbReference>
<comment type="subcellular location">
    <subcellularLocation>
        <location evidence="1 17">Cytoplasm</location>
    </subcellularLocation>
</comment>
<dbReference type="InterPro" id="IPR008147">
    <property type="entry name" value="Gln_synt_N"/>
</dbReference>
<evidence type="ECO:0000259" key="19">
    <source>
        <dbReference type="PROSITE" id="PS51986"/>
    </source>
</evidence>
<keyword evidence="9 13" id="KW-0067">ATP-binding</keyword>
<evidence type="ECO:0000256" key="9">
    <source>
        <dbReference type="ARBA" id="ARBA00022840"/>
    </source>
</evidence>
<evidence type="ECO:0000256" key="6">
    <source>
        <dbReference type="ARBA" id="ARBA00022598"/>
    </source>
</evidence>
<evidence type="ECO:0000256" key="12">
    <source>
        <dbReference type="PIRSR" id="PIRSR604809-1"/>
    </source>
</evidence>
<evidence type="ECO:0000259" key="20">
    <source>
        <dbReference type="PROSITE" id="PS51987"/>
    </source>
</evidence>
<evidence type="ECO:0000256" key="10">
    <source>
        <dbReference type="ARBA" id="ARBA00022842"/>
    </source>
</evidence>
<feature type="binding site" evidence="14">
    <location>
        <position position="131"/>
    </location>
    <ligand>
        <name>Mg(2+)</name>
        <dbReference type="ChEBI" id="CHEBI:18420"/>
        <label>1</label>
    </ligand>
</feature>
<feature type="domain" description="GS catalytic" evidence="20">
    <location>
        <begin position="108"/>
        <end position="442"/>
    </location>
</feature>
<evidence type="ECO:0000256" key="18">
    <source>
        <dbReference type="RuleBase" id="RU004356"/>
    </source>
</evidence>
<accession>A0A9E4ZCM3</accession>
<evidence type="ECO:0000256" key="16">
    <source>
        <dbReference type="RuleBase" id="RU000384"/>
    </source>
</evidence>
<dbReference type="PROSITE" id="PS51986">
    <property type="entry name" value="GS_BETA_GRASP"/>
    <property type="match status" value="1"/>
</dbReference>
<comment type="similarity">
    <text evidence="2 15 16">Belongs to the glutamine synthetase family.</text>
</comment>
<feature type="binding site" evidence="12">
    <location>
        <position position="333"/>
    </location>
    <ligand>
        <name>L-glutamate</name>
        <dbReference type="ChEBI" id="CHEBI:29985"/>
    </ligand>
</feature>
<evidence type="ECO:0000256" key="4">
    <source>
        <dbReference type="ARBA" id="ARBA00021364"/>
    </source>
</evidence>
<dbReference type="GO" id="GO:0004356">
    <property type="term" value="F:glutamine synthetase activity"/>
    <property type="evidence" value="ECO:0007669"/>
    <property type="project" value="UniProtKB-EC"/>
</dbReference>
<dbReference type="NCBIfam" id="TIGR00653">
    <property type="entry name" value="GlnA"/>
    <property type="match status" value="1"/>
</dbReference>
<feature type="binding site" evidence="13">
    <location>
        <position position="182"/>
    </location>
    <ligand>
        <name>ATP</name>
        <dbReference type="ChEBI" id="CHEBI:30616"/>
    </ligand>
</feature>
<dbReference type="FunFam" id="3.10.20.70:FF:000005">
    <property type="entry name" value="Glutamine synthetase"/>
    <property type="match status" value="1"/>
</dbReference>
<feature type="binding site" evidence="12">
    <location>
        <position position="302"/>
    </location>
    <ligand>
        <name>L-glutamate</name>
        <dbReference type="ChEBI" id="CHEBI:29985"/>
    </ligand>
</feature>
<feature type="binding site" evidence="13">
    <location>
        <position position="314"/>
    </location>
    <ligand>
        <name>ATP</name>
        <dbReference type="ChEBI" id="CHEBI:30616"/>
    </ligand>
</feature>
<dbReference type="SMART" id="SM01230">
    <property type="entry name" value="Gln-synt_C"/>
    <property type="match status" value="1"/>
</dbReference>
<dbReference type="PROSITE" id="PS00180">
    <property type="entry name" value="GLNA_1"/>
    <property type="match status" value="1"/>
</dbReference>
<dbReference type="Pfam" id="PF03951">
    <property type="entry name" value="Gln-synt_N"/>
    <property type="match status" value="1"/>
</dbReference>
<reference evidence="21" key="2">
    <citation type="submission" date="2021-04" db="EMBL/GenBank/DDBJ databases">
        <authorList>
            <person name="Dong X."/>
        </authorList>
    </citation>
    <scope>NUCLEOTIDE SEQUENCE</scope>
    <source>
        <strain evidence="21">LLY</strain>
    </source>
</reference>
<dbReference type="EMBL" id="JAGSOI010000001">
    <property type="protein sequence ID" value="MCM1985520.1"/>
    <property type="molecule type" value="Genomic_DNA"/>
</dbReference>
<evidence type="ECO:0000256" key="1">
    <source>
        <dbReference type="ARBA" id="ARBA00004496"/>
    </source>
</evidence>
<feature type="binding site" evidence="14">
    <location>
        <position position="243"/>
    </location>
    <ligand>
        <name>Mg(2+)</name>
        <dbReference type="ChEBI" id="CHEBI:18420"/>
        <label>1</label>
    </ligand>
</feature>
<keyword evidence="7 14" id="KW-0479">Metal-binding</keyword>
<comment type="cofactor">
    <cofactor evidence="14">
        <name>Mg(2+)</name>
        <dbReference type="ChEBI" id="CHEBI:18420"/>
    </cofactor>
    <text evidence="14">Binds 2 Mg(2+) ions per subunit.</text>
</comment>
<evidence type="ECO:0000256" key="13">
    <source>
        <dbReference type="PIRSR" id="PIRSR604809-2"/>
    </source>
</evidence>
<feature type="binding site" evidence="14">
    <location>
        <position position="194"/>
    </location>
    <ligand>
        <name>Mg(2+)</name>
        <dbReference type="ChEBI" id="CHEBI:18420"/>
        <label>1</label>
    </ligand>
</feature>
<evidence type="ECO:0000256" key="2">
    <source>
        <dbReference type="ARBA" id="ARBA00009897"/>
    </source>
</evidence>
<comment type="catalytic activity">
    <reaction evidence="11 18">
        <text>L-glutamate + NH4(+) + ATP = L-glutamine + ADP + phosphate + H(+)</text>
        <dbReference type="Rhea" id="RHEA:16169"/>
        <dbReference type="ChEBI" id="CHEBI:15378"/>
        <dbReference type="ChEBI" id="CHEBI:28938"/>
        <dbReference type="ChEBI" id="CHEBI:29985"/>
        <dbReference type="ChEBI" id="CHEBI:30616"/>
        <dbReference type="ChEBI" id="CHEBI:43474"/>
        <dbReference type="ChEBI" id="CHEBI:58359"/>
        <dbReference type="ChEBI" id="CHEBI:456216"/>
        <dbReference type="EC" id="6.3.1.2"/>
    </reaction>
</comment>
<feature type="binding site" evidence="12">
    <location>
        <begin position="238"/>
        <end position="239"/>
    </location>
    <ligand>
        <name>L-glutamate</name>
        <dbReference type="ChEBI" id="CHEBI:29985"/>
    </ligand>
</feature>
<dbReference type="EC" id="6.3.1.2" evidence="3 18"/>
<feature type="binding site" evidence="13">
    <location>
        <position position="326"/>
    </location>
    <ligand>
        <name>ATP</name>
        <dbReference type="ChEBI" id="CHEBI:30616"/>
    </ligand>
</feature>
<evidence type="ECO:0000256" key="7">
    <source>
        <dbReference type="ARBA" id="ARBA00022723"/>
    </source>
</evidence>
<name>A0A9E4ZCM3_9EURY</name>
<evidence type="ECO:0000313" key="21">
    <source>
        <dbReference type="EMBL" id="MCM1985520.1"/>
    </source>
</evidence>
<keyword evidence="22" id="KW-1185">Reference proteome</keyword>
<dbReference type="PROSITE" id="PS51987">
    <property type="entry name" value="GS_CATALYTIC"/>
    <property type="match status" value="1"/>
</dbReference>
<dbReference type="Proteomes" id="UP001056766">
    <property type="component" value="Unassembled WGS sequence"/>
</dbReference>
<evidence type="ECO:0000256" key="5">
    <source>
        <dbReference type="ARBA" id="ARBA00022490"/>
    </source>
</evidence>
<dbReference type="AlphaFoldDB" id="A0A9E4ZCM3"/>
<dbReference type="SUPFAM" id="SSF54368">
    <property type="entry name" value="Glutamine synthetase, N-terminal domain"/>
    <property type="match status" value="1"/>
</dbReference>
<feature type="binding site" evidence="14">
    <location>
        <position position="331"/>
    </location>
    <ligand>
        <name>Mg(2+)</name>
        <dbReference type="ChEBI" id="CHEBI:18420"/>
        <label>1</label>
    </ligand>
</feature>
<evidence type="ECO:0000256" key="8">
    <source>
        <dbReference type="ARBA" id="ARBA00022741"/>
    </source>
</evidence>
<dbReference type="Gene3D" id="3.10.20.70">
    <property type="entry name" value="Glutamine synthetase, N-terminal domain"/>
    <property type="match status" value="1"/>
</dbReference>
<evidence type="ECO:0000256" key="17">
    <source>
        <dbReference type="RuleBase" id="RU000385"/>
    </source>
</evidence>
<comment type="caution">
    <text evidence="21">The sequence shown here is derived from an EMBL/GenBank/DDBJ whole genome shotgun (WGS) entry which is preliminary data.</text>
</comment>
<feature type="binding site" evidence="14">
    <location>
        <position position="133"/>
    </location>
    <ligand>
        <name>Mg(2+)</name>
        <dbReference type="ChEBI" id="CHEBI:18420"/>
        <label>1</label>
    </ligand>
</feature>
<keyword evidence="10 14" id="KW-0460">Magnesium</keyword>
<feature type="binding site" evidence="13">
    <location>
        <begin position="197"/>
        <end position="199"/>
    </location>
    <ligand>
        <name>ATP</name>
        <dbReference type="ChEBI" id="CHEBI:30616"/>
    </ligand>
</feature>
<dbReference type="RefSeq" id="WP_250866892.1">
    <property type="nucleotide sequence ID" value="NZ_JAGSOI010000001.1"/>
</dbReference>
<organism evidence="21 22">
    <name type="scientific">Methanococcoides seepicolus</name>
    <dbReference type="NCBI Taxonomy" id="2828780"/>
    <lineage>
        <taxon>Archaea</taxon>
        <taxon>Methanobacteriati</taxon>
        <taxon>Methanobacteriota</taxon>
        <taxon>Stenosarchaea group</taxon>
        <taxon>Methanomicrobia</taxon>
        <taxon>Methanosarcinales</taxon>
        <taxon>Methanosarcinaceae</taxon>
        <taxon>Methanococcoides</taxon>
    </lineage>
</organism>
<dbReference type="GO" id="GO:0046872">
    <property type="term" value="F:metal ion binding"/>
    <property type="evidence" value="ECO:0007669"/>
    <property type="project" value="UniProtKB-KW"/>
</dbReference>
<dbReference type="SUPFAM" id="SSF55931">
    <property type="entry name" value="Glutamine synthetase/guanido kinase"/>
    <property type="match status" value="1"/>
</dbReference>
<dbReference type="GO" id="GO:0006542">
    <property type="term" value="P:glutamine biosynthetic process"/>
    <property type="evidence" value="ECO:0007669"/>
    <property type="project" value="InterPro"/>
</dbReference>
<dbReference type="GO" id="GO:0005524">
    <property type="term" value="F:ATP binding"/>
    <property type="evidence" value="ECO:0007669"/>
    <property type="project" value="UniProtKB-KW"/>
</dbReference>